<dbReference type="Pfam" id="PF06047">
    <property type="entry name" value="Nkap_C"/>
    <property type="match status" value="2"/>
</dbReference>
<feature type="compositionally biased region" description="Low complexity" evidence="2">
    <location>
        <begin position="110"/>
        <end position="124"/>
    </location>
</feature>
<dbReference type="InterPro" id="IPR040466">
    <property type="entry name" value="NKAP"/>
</dbReference>
<evidence type="ECO:0000313" key="6">
    <source>
        <dbReference type="Proteomes" id="UP000332933"/>
    </source>
</evidence>
<gene>
    <name evidence="5" type="primary">Aste57867_18594</name>
    <name evidence="4" type="ORF">As57867_018532</name>
    <name evidence="5" type="ORF">ASTE57867_18594</name>
</gene>
<comment type="similarity">
    <text evidence="1">Belongs to the NKAP family.</text>
</comment>
<feature type="domain" description="NF-kappa-B-activating protein C-terminal" evidence="3">
    <location>
        <begin position="293"/>
        <end position="348"/>
    </location>
</feature>
<evidence type="ECO:0000259" key="3">
    <source>
        <dbReference type="Pfam" id="PF06047"/>
    </source>
</evidence>
<reference evidence="5 6" key="1">
    <citation type="submission" date="2019-03" db="EMBL/GenBank/DDBJ databases">
        <authorList>
            <person name="Gaulin E."/>
            <person name="Dumas B."/>
        </authorList>
    </citation>
    <scope>NUCLEOTIDE SEQUENCE [LARGE SCALE GENOMIC DNA]</scope>
    <source>
        <strain evidence="5">CBS 568.67</strain>
    </source>
</reference>
<feature type="region of interest" description="Disordered" evidence="2">
    <location>
        <begin position="1"/>
        <end position="219"/>
    </location>
</feature>
<dbReference type="GO" id="GO:0005634">
    <property type="term" value="C:nucleus"/>
    <property type="evidence" value="ECO:0007669"/>
    <property type="project" value="TreeGrafter"/>
</dbReference>
<dbReference type="Proteomes" id="UP000332933">
    <property type="component" value="Unassembled WGS sequence"/>
</dbReference>
<dbReference type="PANTHER" id="PTHR13087:SF0">
    <property type="entry name" value="NFKB ACTIVATING PROTEIN LIKE"/>
    <property type="match status" value="1"/>
</dbReference>
<dbReference type="EMBL" id="VJMH01006399">
    <property type="protein sequence ID" value="KAF0690004.1"/>
    <property type="molecule type" value="Genomic_DNA"/>
</dbReference>
<name>A0A485LAI6_9STRA</name>
<evidence type="ECO:0000313" key="5">
    <source>
        <dbReference type="EMBL" id="VFT95329.1"/>
    </source>
</evidence>
<evidence type="ECO:0000313" key="4">
    <source>
        <dbReference type="EMBL" id="KAF0690004.1"/>
    </source>
</evidence>
<feature type="compositionally biased region" description="Low complexity" evidence="2">
    <location>
        <begin position="158"/>
        <end position="185"/>
    </location>
</feature>
<feature type="domain" description="NF-kappa-B-activating protein C-terminal" evidence="3">
    <location>
        <begin position="230"/>
        <end position="274"/>
    </location>
</feature>
<organism evidence="5 6">
    <name type="scientific">Aphanomyces stellatus</name>
    <dbReference type="NCBI Taxonomy" id="120398"/>
    <lineage>
        <taxon>Eukaryota</taxon>
        <taxon>Sar</taxon>
        <taxon>Stramenopiles</taxon>
        <taxon>Oomycota</taxon>
        <taxon>Saprolegniomycetes</taxon>
        <taxon>Saprolegniales</taxon>
        <taxon>Verrucalvaceae</taxon>
        <taxon>Aphanomyces</taxon>
    </lineage>
</organism>
<accession>A0A485LAI6</accession>
<sequence>MGRSRSRSPRRRDSRRERSSSRERSRYSSSSRRDTDAYGRDRHYGTSSSSQQQHSSSSGPPRSRYGGGGGDDSDFYAQRLAERQSIEYNIWATFPSPPSPDPVKKKKQPVPRQRSPSPASSSSSSEDETSRRRRDKKSKSKSSKSKSSKSKKRRRQRTPSPSSSSSSSSDSDQSDAAPTVSSPAASPLPPPASIDAAAPERRVVDDDDDDVIGPMPLPDTSAAAAAKSVTYGRDLLPGEGAAIAQFVQKNMRIPRRGEVGWSGNEIEQLETAGYSFVDLSYLDADVVLLCCCSYVMSGSRHQRMNAIRIRKENQVYSAEEKRALALIGLEEKQQRETTIMGEFRDMLTEKLTKKHGALVVEARQDQPDSKTD</sequence>
<feature type="compositionally biased region" description="Low complexity" evidence="2">
    <location>
        <begin position="45"/>
        <end position="64"/>
    </location>
</feature>
<dbReference type="AlphaFoldDB" id="A0A485LAI6"/>
<dbReference type="EMBL" id="CAADRA010006420">
    <property type="protein sequence ID" value="VFT95329.1"/>
    <property type="molecule type" value="Genomic_DNA"/>
</dbReference>
<dbReference type="InterPro" id="IPR009269">
    <property type="entry name" value="NKAP_C"/>
</dbReference>
<dbReference type="GO" id="GO:0010468">
    <property type="term" value="P:regulation of gene expression"/>
    <property type="evidence" value="ECO:0007669"/>
    <property type="project" value="TreeGrafter"/>
</dbReference>
<dbReference type="GO" id="GO:0003682">
    <property type="term" value="F:chromatin binding"/>
    <property type="evidence" value="ECO:0007669"/>
    <property type="project" value="InterPro"/>
</dbReference>
<protein>
    <submittedName>
        <fullName evidence="5">Aste57867_18594 protein</fullName>
    </submittedName>
</protein>
<proteinExistence type="inferred from homology"/>
<evidence type="ECO:0000256" key="1">
    <source>
        <dbReference type="ARBA" id="ARBA00009313"/>
    </source>
</evidence>
<feature type="compositionally biased region" description="Basic residues" evidence="2">
    <location>
        <begin position="1"/>
        <end position="13"/>
    </location>
</feature>
<dbReference type="OrthoDB" id="273141at2759"/>
<feature type="compositionally biased region" description="Basic and acidic residues" evidence="2">
    <location>
        <begin position="14"/>
        <end position="44"/>
    </location>
</feature>
<feature type="compositionally biased region" description="Basic residues" evidence="2">
    <location>
        <begin position="131"/>
        <end position="157"/>
    </location>
</feature>
<reference evidence="4" key="2">
    <citation type="submission" date="2019-06" db="EMBL/GenBank/DDBJ databases">
        <title>Genomics analysis of Aphanomyces spp. identifies a new class of oomycete effector associated with host adaptation.</title>
        <authorList>
            <person name="Gaulin E."/>
        </authorList>
    </citation>
    <scope>NUCLEOTIDE SEQUENCE</scope>
    <source>
        <strain evidence="4">CBS 578.67</strain>
    </source>
</reference>
<evidence type="ECO:0000256" key="2">
    <source>
        <dbReference type="SAM" id="MobiDB-lite"/>
    </source>
</evidence>
<dbReference type="PANTHER" id="PTHR13087">
    <property type="entry name" value="NF-KAPPA B ACTIVATING PROTEIN"/>
    <property type="match status" value="1"/>
</dbReference>
<keyword evidence="6" id="KW-1185">Reference proteome</keyword>